<keyword evidence="1 3" id="KW-0732">Signal</keyword>
<feature type="chain" id="PRO_5002205422" evidence="3">
    <location>
        <begin position="22"/>
        <end position="331"/>
    </location>
</feature>
<dbReference type="GO" id="GO:0030248">
    <property type="term" value="F:cellulose binding"/>
    <property type="evidence" value="ECO:0007669"/>
    <property type="project" value="InterPro"/>
</dbReference>
<protein>
    <submittedName>
        <fullName evidence="5">Carbohydrate-binding module family 1 protein</fullName>
    </submittedName>
</protein>
<dbReference type="InterPro" id="IPR000254">
    <property type="entry name" value="CBD"/>
</dbReference>
<dbReference type="GO" id="GO:0005576">
    <property type="term" value="C:extracellular region"/>
    <property type="evidence" value="ECO:0007669"/>
    <property type="project" value="InterPro"/>
</dbReference>
<dbReference type="PANTHER" id="PTHR34612">
    <property type="entry name" value="GH131_N DOMAIN-CONTAINING PROTEIN"/>
    <property type="match status" value="1"/>
</dbReference>
<keyword evidence="6" id="KW-1185">Reference proteome</keyword>
<feature type="signal peptide" evidence="3">
    <location>
        <begin position="1"/>
        <end position="21"/>
    </location>
</feature>
<dbReference type="OrthoDB" id="2657325at2759"/>
<dbReference type="HOGENOM" id="CLU_038296_0_0_1"/>
<dbReference type="EMBL" id="KN839846">
    <property type="protein sequence ID" value="KIJ64509.1"/>
    <property type="molecule type" value="Genomic_DNA"/>
</dbReference>
<sequence>MFALSAPVIALAALLSAPVNAGTTVWSGSFNSYSTVADFDNWSWSNEVGEYQWYIHGSQPTSHYLALDPSYKNPADTSETHGLKVTIDSTATWNSNMERTELIPQTTANLGTGELFYHFSIMHSATNPPNSALEHQIVFFESHFTELKYGVGPNNTNLEWMIQGNPQWGTPFTPGVWYNFAYDINFSAGTVGLWASTGGDPLQRVVPNTATSTSTNSEDWHLGVLRIQNGADTEDWYFSGVYIESGPITTAIGNGSSSGGGGSSSSSAPPTTTTSAPSSSSSAPPTTTTSASGPQQTQWGQCGGTNWTGPTACASPYTCKAVSPPYYYQCQ</sequence>
<feature type="domain" description="CBM1" evidence="4">
    <location>
        <begin position="294"/>
        <end position="331"/>
    </location>
</feature>
<dbReference type="SMART" id="SM00236">
    <property type="entry name" value="fCBD"/>
    <property type="match status" value="1"/>
</dbReference>
<evidence type="ECO:0000256" key="2">
    <source>
        <dbReference type="SAM" id="MobiDB-lite"/>
    </source>
</evidence>
<organism evidence="5 6">
    <name type="scientific">Hydnomerulius pinastri MD-312</name>
    <dbReference type="NCBI Taxonomy" id="994086"/>
    <lineage>
        <taxon>Eukaryota</taxon>
        <taxon>Fungi</taxon>
        <taxon>Dikarya</taxon>
        <taxon>Basidiomycota</taxon>
        <taxon>Agaricomycotina</taxon>
        <taxon>Agaricomycetes</taxon>
        <taxon>Agaricomycetidae</taxon>
        <taxon>Boletales</taxon>
        <taxon>Boletales incertae sedis</taxon>
        <taxon>Leucogyrophana</taxon>
    </lineage>
</organism>
<dbReference type="InterPro" id="IPR041524">
    <property type="entry name" value="GH131_N"/>
</dbReference>
<evidence type="ECO:0000313" key="6">
    <source>
        <dbReference type="Proteomes" id="UP000053820"/>
    </source>
</evidence>
<evidence type="ECO:0000256" key="1">
    <source>
        <dbReference type="ARBA" id="ARBA00022729"/>
    </source>
</evidence>
<evidence type="ECO:0000313" key="5">
    <source>
        <dbReference type="EMBL" id="KIJ64509.1"/>
    </source>
</evidence>
<evidence type="ECO:0000259" key="4">
    <source>
        <dbReference type="PROSITE" id="PS51164"/>
    </source>
</evidence>
<dbReference type="InterPro" id="IPR035971">
    <property type="entry name" value="CBD_sf"/>
</dbReference>
<feature type="compositionally biased region" description="Low complexity" evidence="2">
    <location>
        <begin position="264"/>
        <end position="294"/>
    </location>
</feature>
<dbReference type="PROSITE" id="PS51164">
    <property type="entry name" value="CBM1_2"/>
    <property type="match status" value="1"/>
</dbReference>
<dbReference type="PANTHER" id="PTHR34612:SF6">
    <property type="entry name" value="GLYCOSIDE HYDROLASE 131 CATALYTIC N-TERMINAL DOMAIN-CONTAINING PROTEIN"/>
    <property type="match status" value="1"/>
</dbReference>
<dbReference type="SUPFAM" id="SSF57180">
    <property type="entry name" value="Cellulose-binding domain"/>
    <property type="match status" value="1"/>
</dbReference>
<dbReference type="AlphaFoldDB" id="A0A0C9VG03"/>
<dbReference type="Pfam" id="PF18271">
    <property type="entry name" value="GH131_N"/>
    <property type="match status" value="1"/>
</dbReference>
<dbReference type="GO" id="GO:0005975">
    <property type="term" value="P:carbohydrate metabolic process"/>
    <property type="evidence" value="ECO:0007669"/>
    <property type="project" value="InterPro"/>
</dbReference>
<accession>A0A0C9VG03</accession>
<gene>
    <name evidence="5" type="ORF">HYDPIDRAFT_175474</name>
</gene>
<dbReference type="Proteomes" id="UP000053820">
    <property type="component" value="Unassembled WGS sequence"/>
</dbReference>
<name>A0A0C9VG03_9AGAM</name>
<feature type="region of interest" description="Disordered" evidence="2">
    <location>
        <begin position="253"/>
        <end position="303"/>
    </location>
</feature>
<reference evidence="5 6" key="1">
    <citation type="submission" date="2014-04" db="EMBL/GenBank/DDBJ databases">
        <title>Evolutionary Origins and Diversification of the Mycorrhizal Mutualists.</title>
        <authorList>
            <consortium name="DOE Joint Genome Institute"/>
            <consortium name="Mycorrhizal Genomics Consortium"/>
            <person name="Kohler A."/>
            <person name="Kuo A."/>
            <person name="Nagy L.G."/>
            <person name="Floudas D."/>
            <person name="Copeland A."/>
            <person name="Barry K.W."/>
            <person name="Cichocki N."/>
            <person name="Veneault-Fourrey C."/>
            <person name="LaButti K."/>
            <person name="Lindquist E.A."/>
            <person name="Lipzen A."/>
            <person name="Lundell T."/>
            <person name="Morin E."/>
            <person name="Murat C."/>
            <person name="Riley R."/>
            <person name="Ohm R."/>
            <person name="Sun H."/>
            <person name="Tunlid A."/>
            <person name="Henrissat B."/>
            <person name="Grigoriev I.V."/>
            <person name="Hibbett D.S."/>
            <person name="Martin F."/>
        </authorList>
    </citation>
    <scope>NUCLEOTIDE SEQUENCE [LARGE SCALE GENOMIC DNA]</scope>
    <source>
        <strain evidence="5 6">MD-312</strain>
    </source>
</reference>
<dbReference type="Pfam" id="PF00734">
    <property type="entry name" value="CBM_1"/>
    <property type="match status" value="1"/>
</dbReference>
<proteinExistence type="predicted"/>
<dbReference type="Gene3D" id="2.60.120.1160">
    <property type="match status" value="1"/>
</dbReference>
<evidence type="ECO:0000256" key="3">
    <source>
        <dbReference type="SAM" id="SignalP"/>
    </source>
</evidence>